<organism evidence="1 2">
    <name type="scientific">Xylaria curta</name>
    <dbReference type="NCBI Taxonomy" id="42375"/>
    <lineage>
        <taxon>Eukaryota</taxon>
        <taxon>Fungi</taxon>
        <taxon>Dikarya</taxon>
        <taxon>Ascomycota</taxon>
        <taxon>Pezizomycotina</taxon>
        <taxon>Sordariomycetes</taxon>
        <taxon>Xylariomycetidae</taxon>
        <taxon>Xylariales</taxon>
        <taxon>Xylariaceae</taxon>
        <taxon>Xylaria</taxon>
    </lineage>
</organism>
<protein>
    <submittedName>
        <fullName evidence="1">Uncharacterized protein</fullName>
    </submittedName>
</protein>
<keyword evidence="2" id="KW-1185">Reference proteome</keyword>
<comment type="caution">
    <text evidence="1">The sequence shown here is derived from an EMBL/GenBank/DDBJ whole genome shotgun (WGS) entry which is preliminary data.</text>
</comment>
<sequence>MAKVILVTGATGRQGSAVIRALLGLKLEDLIILAVTRDVSSAAARQLKSISNSIKLVQGNLDDVPLVFKEAQSVAKQPIWGVYSVQVSTGKGVTFEREIEQGKSLIDESIKAGVKHFVYSSVERGGDEASWSNPTPIPHFQTKYEIEHHLRNATATGETGVNMGWTILRPVAVISSLPDHQQLGTRHCLGKVAFANLCQFMENLSPGFSTKVFLAALHNWLEDKPMQWVSIKDIGVFAAKAFAAPRSWNKRAVGIAGDELNFDEMSEWFQLLTGQRAPTTFSFLGGALTLMVTEIRVMISWFSNDGYHADIDARRADHPELLSFGEWLERESQFETLEV</sequence>
<name>A0ACC1P4T6_9PEZI</name>
<evidence type="ECO:0000313" key="1">
    <source>
        <dbReference type="EMBL" id="KAJ2986408.1"/>
    </source>
</evidence>
<proteinExistence type="predicted"/>
<reference evidence="1" key="1">
    <citation type="submission" date="2022-10" db="EMBL/GenBank/DDBJ databases">
        <title>Genome Sequence of Xylaria curta.</title>
        <authorList>
            <person name="Buettner E."/>
        </authorList>
    </citation>
    <scope>NUCLEOTIDE SEQUENCE</scope>
    <source>
        <strain evidence="1">Babe10</strain>
    </source>
</reference>
<gene>
    <name evidence="1" type="ORF">NUW58_g5047</name>
</gene>
<accession>A0ACC1P4T6</accession>
<evidence type="ECO:0000313" key="2">
    <source>
        <dbReference type="Proteomes" id="UP001143856"/>
    </source>
</evidence>
<dbReference type="EMBL" id="JAPDGR010000951">
    <property type="protein sequence ID" value="KAJ2986408.1"/>
    <property type="molecule type" value="Genomic_DNA"/>
</dbReference>
<dbReference type="Proteomes" id="UP001143856">
    <property type="component" value="Unassembled WGS sequence"/>
</dbReference>